<dbReference type="Gene3D" id="3.30.70.270">
    <property type="match status" value="1"/>
</dbReference>
<dbReference type="InterPro" id="IPR043128">
    <property type="entry name" value="Rev_trsase/Diguanyl_cyclase"/>
</dbReference>
<dbReference type="PANTHER" id="PTHR24559">
    <property type="entry name" value="TRANSPOSON TY3-I GAG-POL POLYPROTEIN"/>
    <property type="match status" value="1"/>
</dbReference>
<sequence length="328" mass="37414">MILGMDFMLKFDIDLRNKRYLWRANGGPWHSSKLEEVDGKPLMYAECAGISTCGPDELHKVEQLVNRCLPDDDPSPGVTNRSEHHIRVNTSTPVRHHLRRMSPKMEEVARAEVTRLAAEGFIEQSASDWCSAPVLVKKQDGSYRFCIDYRDLNKVTVQDQYPIPNMDGILDKLRKARYLSKPKSLRREVEARGPKIRTDPSVWVDRVRRLDALRDLVAKHIDKAFARQKRAYDKGRKVVVFQRGRFSLAENAPVIGRAERVVRRRWHLSSTGRFEIAKVLGPDTYSLDLKGGRSVPKVHSEHLQLYKPAKPTPDVVADSTPINASVTD</sequence>
<name>A0A6H5I129_9HYME</name>
<dbReference type="InterPro" id="IPR053134">
    <property type="entry name" value="RNA-dir_DNA_polymerase"/>
</dbReference>
<dbReference type="Proteomes" id="UP000479190">
    <property type="component" value="Unassembled WGS sequence"/>
</dbReference>
<dbReference type="AlphaFoldDB" id="A0A6H5I129"/>
<organism evidence="1 2">
    <name type="scientific">Trichogramma brassicae</name>
    <dbReference type="NCBI Taxonomy" id="86971"/>
    <lineage>
        <taxon>Eukaryota</taxon>
        <taxon>Metazoa</taxon>
        <taxon>Ecdysozoa</taxon>
        <taxon>Arthropoda</taxon>
        <taxon>Hexapoda</taxon>
        <taxon>Insecta</taxon>
        <taxon>Pterygota</taxon>
        <taxon>Neoptera</taxon>
        <taxon>Endopterygota</taxon>
        <taxon>Hymenoptera</taxon>
        <taxon>Apocrita</taxon>
        <taxon>Proctotrupomorpha</taxon>
        <taxon>Chalcidoidea</taxon>
        <taxon>Trichogrammatidae</taxon>
        <taxon>Trichogramma</taxon>
    </lineage>
</organism>
<dbReference type="InterPro" id="IPR043502">
    <property type="entry name" value="DNA/RNA_pol_sf"/>
</dbReference>
<dbReference type="SUPFAM" id="SSF56672">
    <property type="entry name" value="DNA/RNA polymerases"/>
    <property type="match status" value="1"/>
</dbReference>
<accession>A0A6H5I129</accession>
<reference evidence="1 2" key="1">
    <citation type="submission" date="2020-02" db="EMBL/GenBank/DDBJ databases">
        <authorList>
            <person name="Ferguson B K."/>
        </authorList>
    </citation>
    <scope>NUCLEOTIDE SEQUENCE [LARGE SCALE GENOMIC DNA]</scope>
</reference>
<dbReference type="GO" id="GO:0071897">
    <property type="term" value="P:DNA biosynthetic process"/>
    <property type="evidence" value="ECO:0007669"/>
    <property type="project" value="UniProtKB-ARBA"/>
</dbReference>
<gene>
    <name evidence="1" type="ORF">TBRA_LOCUS2210</name>
</gene>
<evidence type="ECO:0008006" key="3">
    <source>
        <dbReference type="Google" id="ProtNLM"/>
    </source>
</evidence>
<keyword evidence="2" id="KW-1185">Reference proteome</keyword>
<evidence type="ECO:0000313" key="1">
    <source>
        <dbReference type="EMBL" id="CAB0030202.1"/>
    </source>
</evidence>
<proteinExistence type="predicted"/>
<dbReference type="PANTHER" id="PTHR24559:SF444">
    <property type="entry name" value="REVERSE TRANSCRIPTASE DOMAIN-CONTAINING PROTEIN"/>
    <property type="match status" value="1"/>
</dbReference>
<protein>
    <recommendedName>
        <fullName evidence="3">Reverse transcriptase domain-containing protein</fullName>
    </recommendedName>
</protein>
<dbReference type="Gene3D" id="3.10.10.10">
    <property type="entry name" value="HIV Type 1 Reverse Transcriptase, subunit A, domain 1"/>
    <property type="match status" value="1"/>
</dbReference>
<dbReference type="OrthoDB" id="3863715at2759"/>
<dbReference type="EMBL" id="CADCXV010000445">
    <property type="protein sequence ID" value="CAB0030202.1"/>
    <property type="molecule type" value="Genomic_DNA"/>
</dbReference>
<evidence type="ECO:0000313" key="2">
    <source>
        <dbReference type="Proteomes" id="UP000479190"/>
    </source>
</evidence>